<gene>
    <name evidence="1" type="ORF">E5986_08030</name>
</gene>
<dbReference type="RefSeq" id="WP_136434899.1">
    <property type="nucleotide sequence ID" value="NZ_SSTJ01000010.1"/>
</dbReference>
<accession>A0A4S4G097</accession>
<sequence length="141" mass="16029">MSVTERDLMAYVGIDDEWADDVQRDQIAADLRTAEAWLVDAVGYAVALDMPQGEQLVRQYAAEAYNTRTLTDERLSKYAGSKVAASLGRMAFDLLAQLRLTCADLMDDERWRDAEESRMLVHRARVLPPLPEEVEPWPEEI</sequence>
<dbReference type="AlphaFoldDB" id="A0A4S4G097"/>
<name>A0A4S4G097_9ACTN</name>
<dbReference type="Proteomes" id="UP000308978">
    <property type="component" value="Unassembled WGS sequence"/>
</dbReference>
<reference evidence="1 2" key="1">
    <citation type="submission" date="2019-04" db="EMBL/GenBank/DDBJ databases">
        <title>Microbes associate with the intestines of laboratory mice.</title>
        <authorList>
            <person name="Navarre W."/>
            <person name="Wong E."/>
            <person name="Huang K.C."/>
            <person name="Tropini C."/>
            <person name="Ng K."/>
            <person name="Yu B."/>
        </authorList>
    </citation>
    <scope>NUCLEOTIDE SEQUENCE [LARGE SCALE GENOMIC DNA]</scope>
    <source>
        <strain evidence="1 2">NM80_B27</strain>
    </source>
</reference>
<dbReference type="EMBL" id="SSTJ01000010">
    <property type="protein sequence ID" value="THG36839.1"/>
    <property type="molecule type" value="Genomic_DNA"/>
</dbReference>
<proteinExistence type="predicted"/>
<protein>
    <submittedName>
        <fullName evidence="1">Uncharacterized protein</fullName>
    </submittedName>
</protein>
<organism evidence="1 2">
    <name type="scientific">Adlercreutzia caecimuris</name>
    <dbReference type="NCBI Taxonomy" id="671266"/>
    <lineage>
        <taxon>Bacteria</taxon>
        <taxon>Bacillati</taxon>
        <taxon>Actinomycetota</taxon>
        <taxon>Coriobacteriia</taxon>
        <taxon>Eggerthellales</taxon>
        <taxon>Eggerthellaceae</taxon>
        <taxon>Adlercreutzia</taxon>
    </lineage>
</organism>
<evidence type="ECO:0000313" key="2">
    <source>
        <dbReference type="Proteomes" id="UP000308978"/>
    </source>
</evidence>
<evidence type="ECO:0000313" key="1">
    <source>
        <dbReference type="EMBL" id="THG36839.1"/>
    </source>
</evidence>
<comment type="caution">
    <text evidence="1">The sequence shown here is derived from an EMBL/GenBank/DDBJ whole genome shotgun (WGS) entry which is preliminary data.</text>
</comment>